<feature type="compositionally biased region" description="Basic and acidic residues" evidence="1">
    <location>
        <begin position="100"/>
        <end position="126"/>
    </location>
</feature>
<dbReference type="AlphaFoldDB" id="A0A9I9CCG4"/>
<feature type="region of interest" description="Disordered" evidence="1">
    <location>
        <begin position="29"/>
        <end position="126"/>
    </location>
</feature>
<organism evidence="2">
    <name type="scientific">Cucumis melo</name>
    <name type="common">Muskmelon</name>
    <dbReference type="NCBI Taxonomy" id="3656"/>
    <lineage>
        <taxon>Eukaryota</taxon>
        <taxon>Viridiplantae</taxon>
        <taxon>Streptophyta</taxon>
        <taxon>Embryophyta</taxon>
        <taxon>Tracheophyta</taxon>
        <taxon>Spermatophyta</taxon>
        <taxon>Magnoliopsida</taxon>
        <taxon>eudicotyledons</taxon>
        <taxon>Gunneridae</taxon>
        <taxon>Pentapetalae</taxon>
        <taxon>rosids</taxon>
        <taxon>fabids</taxon>
        <taxon>Cucurbitales</taxon>
        <taxon>Cucurbitaceae</taxon>
        <taxon>Benincaseae</taxon>
        <taxon>Cucumis</taxon>
    </lineage>
</organism>
<name>A0A9I9CCG4_CUCME</name>
<reference evidence="2" key="1">
    <citation type="submission" date="2023-03" db="UniProtKB">
        <authorList>
            <consortium name="EnsemblPlants"/>
        </authorList>
    </citation>
    <scope>IDENTIFICATION</scope>
</reference>
<proteinExistence type="predicted"/>
<dbReference type="Gramene" id="MELO3C000692.2.1">
    <property type="protein sequence ID" value="MELO3C000692.2.1"/>
    <property type="gene ID" value="MELO3C000692.2"/>
</dbReference>
<evidence type="ECO:0000313" key="2">
    <source>
        <dbReference type="EnsemblPlants" id="MELO3C000692.2.1"/>
    </source>
</evidence>
<accession>A0A9I9CCG4</accession>
<dbReference type="EnsemblPlants" id="MELO3C000692.2.1">
    <property type="protein sequence ID" value="MELO3C000692.2.1"/>
    <property type="gene ID" value="MELO3C000692.2"/>
</dbReference>
<protein>
    <submittedName>
        <fullName evidence="2">Uncharacterized protein</fullName>
    </submittedName>
</protein>
<evidence type="ECO:0000256" key="1">
    <source>
        <dbReference type="SAM" id="MobiDB-lite"/>
    </source>
</evidence>
<sequence>SPSPSFTRRLLPAVFASSPLSRLRLRRQGLSASTFRPPRPPTISDLLSGSRRQQPACAPPSIIRRVKQGRSSNASKLQIIPVVERRNPSLVVAPVSSRPDPNRDSKPTRAEDRAEPRVEPRAESSR</sequence>